<dbReference type="PANTHER" id="PTHR21363:SF0">
    <property type="entry name" value="PREPHENATE DEHYDROGENASE [NADP(+)]"/>
    <property type="match status" value="1"/>
</dbReference>
<gene>
    <name evidence="4" type="ORF">UFOPK3495_00688</name>
    <name evidence="5" type="ORF">UFOPK4237_00436</name>
</gene>
<evidence type="ECO:0000256" key="2">
    <source>
        <dbReference type="SAM" id="Phobius"/>
    </source>
</evidence>
<proteinExistence type="predicted"/>
<dbReference type="InterPro" id="IPR046825">
    <property type="entry name" value="PDH_C"/>
</dbReference>
<dbReference type="NCBIfam" id="NF005112">
    <property type="entry name" value="PRK06545.2-4"/>
    <property type="match status" value="1"/>
</dbReference>
<dbReference type="InterPro" id="IPR046826">
    <property type="entry name" value="PDH_N"/>
</dbReference>
<dbReference type="InterPro" id="IPR050812">
    <property type="entry name" value="Preph/Arog_dehydrog"/>
</dbReference>
<reference evidence="4" key="1">
    <citation type="submission" date="2020-05" db="EMBL/GenBank/DDBJ databases">
        <authorList>
            <person name="Chiriac C."/>
            <person name="Salcher M."/>
            <person name="Ghai R."/>
            <person name="Kavagutti S V."/>
        </authorList>
    </citation>
    <scope>NUCLEOTIDE SEQUENCE</scope>
</reference>
<name>A0A6J7FVT5_9ZZZZ</name>
<evidence type="ECO:0000256" key="1">
    <source>
        <dbReference type="ARBA" id="ARBA00023002"/>
    </source>
</evidence>
<accession>A0A6J7FVT5</accession>
<dbReference type="EMBL" id="CAFBPZ010000017">
    <property type="protein sequence ID" value="CAB5036214.1"/>
    <property type="molecule type" value="Genomic_DNA"/>
</dbReference>
<keyword evidence="2" id="KW-1133">Transmembrane helix</keyword>
<dbReference type="SUPFAM" id="SSF51735">
    <property type="entry name" value="NAD(P)-binding Rossmann-fold domains"/>
    <property type="match status" value="1"/>
</dbReference>
<dbReference type="Gene3D" id="3.40.50.720">
    <property type="entry name" value="NAD(P)-binding Rossmann-like Domain"/>
    <property type="match status" value="1"/>
</dbReference>
<sequence>MTSLPPVAVVGPILVIGTGLIGTSIALALTRAGVDVLLDDVDSDQLTLAVNMGAGQVVGVKRSQTPNPTIVVVAVPPRFAAEVIAQASKDFPTATITDVTSVKSGILKQAIAFGADESRLVGGHPMAGREVSGAVGARKDLFDDRLWIVSPCHETGALHHQNVNNLAITCGAVPIDMSPQEHDEAVALVSHAPQVISSALAAQLLPAHAKHIAVAGQGLRDMTRIAASDSSLWVDILTENAGPVSEVISGVVRELQEVLHALQELAGGDQDHEEIIDATLKAGVKGRARIPGRHGNIEAPFIEVAVLIEDKPGELARLFVAAGDAGVNLEDVRIEHVLGKPSGLVELSVKPDVTDALIQALSVRGFDVRGTG</sequence>
<dbReference type="GO" id="GO:0008977">
    <property type="term" value="F:prephenate dehydrogenase (NAD+) activity"/>
    <property type="evidence" value="ECO:0007669"/>
    <property type="project" value="InterPro"/>
</dbReference>
<keyword evidence="2" id="KW-0812">Transmembrane</keyword>
<dbReference type="AlphaFoldDB" id="A0A6J7FVT5"/>
<feature type="domain" description="Prephenate/arogenate dehydrogenase" evidence="3">
    <location>
        <begin position="11"/>
        <end position="297"/>
    </location>
</feature>
<dbReference type="SUPFAM" id="SSF48179">
    <property type="entry name" value="6-phosphogluconate dehydrogenase C-terminal domain-like"/>
    <property type="match status" value="1"/>
</dbReference>
<dbReference type="EMBL" id="CAFBMC010000027">
    <property type="protein sequence ID" value="CAB4895773.1"/>
    <property type="molecule type" value="Genomic_DNA"/>
</dbReference>
<dbReference type="Pfam" id="PF20463">
    <property type="entry name" value="PDH_C"/>
    <property type="match status" value="1"/>
</dbReference>
<dbReference type="NCBIfam" id="NF005111">
    <property type="entry name" value="PRK06545.2-3"/>
    <property type="match status" value="1"/>
</dbReference>
<dbReference type="Gene3D" id="1.10.3660.10">
    <property type="entry name" value="6-phosphogluconate dehydrogenase C-terminal like domain"/>
    <property type="match status" value="1"/>
</dbReference>
<dbReference type="InterPro" id="IPR003099">
    <property type="entry name" value="Prephen_DH"/>
</dbReference>
<keyword evidence="2" id="KW-0472">Membrane</keyword>
<dbReference type="InterPro" id="IPR008927">
    <property type="entry name" value="6-PGluconate_DH-like_C_sf"/>
</dbReference>
<evidence type="ECO:0000313" key="4">
    <source>
        <dbReference type="EMBL" id="CAB4895773.1"/>
    </source>
</evidence>
<dbReference type="InterPro" id="IPR036291">
    <property type="entry name" value="NAD(P)-bd_dom_sf"/>
</dbReference>
<dbReference type="PROSITE" id="PS51176">
    <property type="entry name" value="PDH_ADH"/>
    <property type="match status" value="1"/>
</dbReference>
<dbReference type="GO" id="GO:0070403">
    <property type="term" value="F:NAD+ binding"/>
    <property type="evidence" value="ECO:0007669"/>
    <property type="project" value="InterPro"/>
</dbReference>
<protein>
    <submittedName>
        <fullName evidence="4">Unannotated protein</fullName>
    </submittedName>
</protein>
<dbReference type="Pfam" id="PF02153">
    <property type="entry name" value="PDH_N"/>
    <property type="match status" value="1"/>
</dbReference>
<keyword evidence="1" id="KW-0560">Oxidoreductase</keyword>
<dbReference type="GO" id="GO:0006571">
    <property type="term" value="P:tyrosine biosynthetic process"/>
    <property type="evidence" value="ECO:0007669"/>
    <property type="project" value="InterPro"/>
</dbReference>
<feature type="transmembrane region" description="Helical" evidence="2">
    <location>
        <begin position="6"/>
        <end position="29"/>
    </location>
</feature>
<dbReference type="PANTHER" id="PTHR21363">
    <property type="entry name" value="PREPHENATE DEHYDROGENASE"/>
    <property type="match status" value="1"/>
</dbReference>
<evidence type="ECO:0000313" key="5">
    <source>
        <dbReference type="EMBL" id="CAB5036214.1"/>
    </source>
</evidence>
<dbReference type="GO" id="GO:0004665">
    <property type="term" value="F:prephenate dehydrogenase (NADP+) activity"/>
    <property type="evidence" value="ECO:0007669"/>
    <property type="project" value="InterPro"/>
</dbReference>
<organism evidence="4">
    <name type="scientific">freshwater metagenome</name>
    <dbReference type="NCBI Taxonomy" id="449393"/>
    <lineage>
        <taxon>unclassified sequences</taxon>
        <taxon>metagenomes</taxon>
        <taxon>ecological metagenomes</taxon>
    </lineage>
</organism>
<evidence type="ECO:0000259" key="3">
    <source>
        <dbReference type="PROSITE" id="PS51176"/>
    </source>
</evidence>